<reference evidence="2 3" key="1">
    <citation type="submission" date="2015-07" db="EMBL/GenBank/DDBJ databases">
        <title>The genome of Dufourea novaeangliae.</title>
        <authorList>
            <person name="Pan H."/>
            <person name="Kapheim K."/>
        </authorList>
    </citation>
    <scope>NUCLEOTIDE SEQUENCE [LARGE SCALE GENOMIC DNA]</scope>
    <source>
        <strain evidence="2">0120121106</strain>
        <tissue evidence="2">Whole body</tissue>
    </source>
</reference>
<proteinExistence type="predicted"/>
<name>A0A154PD38_DUFNO</name>
<gene>
    <name evidence="2" type="ORF">WN55_00842</name>
</gene>
<evidence type="ECO:0000313" key="3">
    <source>
        <dbReference type="Proteomes" id="UP000076502"/>
    </source>
</evidence>
<keyword evidence="3" id="KW-1185">Reference proteome</keyword>
<dbReference type="EMBL" id="KQ434874">
    <property type="protein sequence ID" value="KZC09707.1"/>
    <property type="molecule type" value="Genomic_DNA"/>
</dbReference>
<feature type="region of interest" description="Disordered" evidence="1">
    <location>
        <begin position="1"/>
        <end position="37"/>
    </location>
</feature>
<evidence type="ECO:0000256" key="1">
    <source>
        <dbReference type="SAM" id="MobiDB-lite"/>
    </source>
</evidence>
<protein>
    <submittedName>
        <fullName evidence="2">Uncharacterized protein</fullName>
    </submittedName>
</protein>
<accession>A0A154PD38</accession>
<dbReference type="Proteomes" id="UP000076502">
    <property type="component" value="Unassembled WGS sequence"/>
</dbReference>
<evidence type="ECO:0000313" key="2">
    <source>
        <dbReference type="EMBL" id="KZC09707.1"/>
    </source>
</evidence>
<feature type="compositionally biased region" description="Polar residues" evidence="1">
    <location>
        <begin position="1"/>
        <end position="14"/>
    </location>
</feature>
<sequence length="126" mass="14618">MTSRKQSSTRNQNGRIGKNGFSWAQKRQIRKKRRSSGQGLLERILEQFNYTHDSDLSNEDRVSIRDHPLGSQVPHRAQKLLLLPDDETETLGIISNAKRVSVDDNEIYSSSDRRIHRFARRYSGDH</sequence>
<dbReference type="AlphaFoldDB" id="A0A154PD38"/>
<organism evidence="2 3">
    <name type="scientific">Dufourea novaeangliae</name>
    <name type="common">Sweat bee</name>
    <dbReference type="NCBI Taxonomy" id="178035"/>
    <lineage>
        <taxon>Eukaryota</taxon>
        <taxon>Metazoa</taxon>
        <taxon>Ecdysozoa</taxon>
        <taxon>Arthropoda</taxon>
        <taxon>Hexapoda</taxon>
        <taxon>Insecta</taxon>
        <taxon>Pterygota</taxon>
        <taxon>Neoptera</taxon>
        <taxon>Endopterygota</taxon>
        <taxon>Hymenoptera</taxon>
        <taxon>Apocrita</taxon>
        <taxon>Aculeata</taxon>
        <taxon>Apoidea</taxon>
        <taxon>Anthophila</taxon>
        <taxon>Halictidae</taxon>
        <taxon>Rophitinae</taxon>
        <taxon>Dufourea</taxon>
    </lineage>
</organism>
<dbReference type="OrthoDB" id="7609335at2759"/>